<dbReference type="SMART" id="SM00419">
    <property type="entry name" value="HTH_CRP"/>
    <property type="match status" value="1"/>
</dbReference>
<dbReference type="EMBL" id="CP029550">
    <property type="protein sequence ID" value="AWN43659.1"/>
    <property type="molecule type" value="Genomic_DNA"/>
</dbReference>
<accession>A0A2U8WC85</accession>
<evidence type="ECO:0000259" key="4">
    <source>
        <dbReference type="PROSITE" id="PS51063"/>
    </source>
</evidence>
<dbReference type="Gene3D" id="2.60.120.10">
    <property type="entry name" value="Jelly Rolls"/>
    <property type="match status" value="1"/>
</dbReference>
<gene>
    <name evidence="5" type="ORF">DK389_28055</name>
</gene>
<dbReference type="SUPFAM" id="SSF46785">
    <property type="entry name" value="Winged helix' DNA-binding domain"/>
    <property type="match status" value="1"/>
</dbReference>
<dbReference type="InterPro" id="IPR000595">
    <property type="entry name" value="cNMP-bd_dom"/>
</dbReference>
<evidence type="ECO:0000313" key="5">
    <source>
        <dbReference type="EMBL" id="AWN43659.1"/>
    </source>
</evidence>
<dbReference type="CDD" id="cd00038">
    <property type="entry name" value="CAP_ED"/>
    <property type="match status" value="1"/>
</dbReference>
<keyword evidence="3" id="KW-0804">Transcription</keyword>
<dbReference type="OrthoDB" id="7584044at2"/>
<dbReference type="InterPro" id="IPR014710">
    <property type="entry name" value="RmlC-like_jellyroll"/>
</dbReference>
<feature type="domain" description="HTH crp-type" evidence="4">
    <location>
        <begin position="145"/>
        <end position="219"/>
    </location>
</feature>
<dbReference type="GO" id="GO:0006355">
    <property type="term" value="P:regulation of DNA-templated transcription"/>
    <property type="evidence" value="ECO:0007669"/>
    <property type="project" value="InterPro"/>
</dbReference>
<dbReference type="InterPro" id="IPR036388">
    <property type="entry name" value="WH-like_DNA-bd_sf"/>
</dbReference>
<dbReference type="GO" id="GO:0003677">
    <property type="term" value="F:DNA binding"/>
    <property type="evidence" value="ECO:0007669"/>
    <property type="project" value="UniProtKB-KW"/>
</dbReference>
<name>A0A2U8WC85_9HYPH</name>
<dbReference type="KEGG" id="mets:DK389_28055"/>
<dbReference type="PROSITE" id="PS51063">
    <property type="entry name" value="HTH_CRP_2"/>
    <property type="match status" value="1"/>
</dbReference>
<dbReference type="Proteomes" id="UP000245926">
    <property type="component" value="Chromosome"/>
</dbReference>
<keyword evidence="6" id="KW-1185">Reference proteome</keyword>
<dbReference type="Gene3D" id="1.10.10.10">
    <property type="entry name" value="Winged helix-like DNA-binding domain superfamily/Winged helix DNA-binding domain"/>
    <property type="match status" value="1"/>
</dbReference>
<dbReference type="InterPro" id="IPR018490">
    <property type="entry name" value="cNMP-bd_dom_sf"/>
</dbReference>
<dbReference type="InterPro" id="IPR012318">
    <property type="entry name" value="HTH_CRP"/>
</dbReference>
<evidence type="ECO:0000256" key="3">
    <source>
        <dbReference type="ARBA" id="ARBA00023163"/>
    </source>
</evidence>
<evidence type="ECO:0000256" key="2">
    <source>
        <dbReference type="ARBA" id="ARBA00023125"/>
    </source>
</evidence>
<keyword evidence="1" id="KW-0805">Transcription regulation</keyword>
<protein>
    <submittedName>
        <fullName evidence="5">Crp/Fnr family transcriptional regulator</fullName>
    </submittedName>
</protein>
<sequence>MTNLFIRKLELRASLSEADRHALEQATAKVMQVEANRDLIAQADAPEHAFVILEGFACRYKLLPDGGRSIVAYLIPGDGCDLHASILPRMVHSIGTLTPCLVARIPYQTIKELAAYHPNIYKALWWSVLVDEAILLEWLVGVGRRPADKQVAHFLCEMMVRLQAVGLVAENSYRLPITQSELADTAGLSHVHVNRVLQDLRKERLIEQKRRGLLILDIERLKTFAGFVADYLHLNTGGGHQGFYEPLTDVAKLQLKARQGEQDQTGSA</sequence>
<organism evidence="5 6">
    <name type="scientific">Methylobacterium durans</name>
    <dbReference type="NCBI Taxonomy" id="2202825"/>
    <lineage>
        <taxon>Bacteria</taxon>
        <taxon>Pseudomonadati</taxon>
        <taxon>Pseudomonadota</taxon>
        <taxon>Alphaproteobacteria</taxon>
        <taxon>Hyphomicrobiales</taxon>
        <taxon>Methylobacteriaceae</taxon>
        <taxon>Methylobacterium</taxon>
    </lineage>
</organism>
<dbReference type="InterPro" id="IPR036390">
    <property type="entry name" value="WH_DNA-bd_sf"/>
</dbReference>
<dbReference type="SUPFAM" id="SSF51206">
    <property type="entry name" value="cAMP-binding domain-like"/>
    <property type="match status" value="1"/>
</dbReference>
<evidence type="ECO:0000256" key="1">
    <source>
        <dbReference type="ARBA" id="ARBA00023015"/>
    </source>
</evidence>
<dbReference type="Pfam" id="PF00027">
    <property type="entry name" value="cNMP_binding"/>
    <property type="match status" value="1"/>
</dbReference>
<keyword evidence="2" id="KW-0238">DNA-binding</keyword>
<proteinExistence type="predicted"/>
<dbReference type="AlphaFoldDB" id="A0A2U8WC85"/>
<dbReference type="RefSeq" id="WP_109894670.1">
    <property type="nucleotide sequence ID" value="NZ_CP029550.1"/>
</dbReference>
<reference evidence="6" key="1">
    <citation type="submission" date="2018-05" db="EMBL/GenBank/DDBJ databases">
        <title>Complete Genome Sequence of Methylobacterium sp. 17SD2-17.</title>
        <authorList>
            <person name="Srinivasan S."/>
        </authorList>
    </citation>
    <scope>NUCLEOTIDE SEQUENCE [LARGE SCALE GENOMIC DNA]</scope>
    <source>
        <strain evidence="6">17SD2-17</strain>
    </source>
</reference>
<evidence type="ECO:0000313" key="6">
    <source>
        <dbReference type="Proteomes" id="UP000245926"/>
    </source>
</evidence>
<dbReference type="Pfam" id="PF13545">
    <property type="entry name" value="HTH_Crp_2"/>
    <property type="match status" value="1"/>
</dbReference>